<reference evidence="3" key="3">
    <citation type="submission" date="2024-09" db="EMBL/GenBank/DDBJ databases">
        <authorList>
            <person name="Sun Q."/>
            <person name="Mori K."/>
        </authorList>
    </citation>
    <scope>NUCLEOTIDE SEQUENCE</scope>
    <source>
        <strain evidence="3">JCM 12607</strain>
    </source>
</reference>
<protein>
    <submittedName>
        <fullName evidence="3">PadR family transcriptional regulator</fullName>
    </submittedName>
</protein>
<dbReference type="SUPFAM" id="SSF46785">
    <property type="entry name" value="Winged helix' DNA-binding domain"/>
    <property type="match status" value="1"/>
</dbReference>
<evidence type="ECO:0000313" key="5">
    <source>
        <dbReference type="Proteomes" id="UP001596915"/>
    </source>
</evidence>
<gene>
    <name evidence="3" type="ORF">ACFQ2K_00190</name>
    <name evidence="4" type="ORF">ACFQ2K_01100</name>
</gene>
<evidence type="ECO:0000313" key="4">
    <source>
        <dbReference type="EMBL" id="MFD0621612.1"/>
    </source>
</evidence>
<dbReference type="Pfam" id="PF03551">
    <property type="entry name" value="PadR"/>
    <property type="match status" value="1"/>
</dbReference>
<dbReference type="InterPro" id="IPR005149">
    <property type="entry name" value="Tscrpt_reg_PadR_N"/>
</dbReference>
<evidence type="ECO:0000256" key="1">
    <source>
        <dbReference type="SAM" id="MobiDB-lite"/>
    </source>
</evidence>
<reference evidence="5" key="2">
    <citation type="journal article" date="2019" name="Int. J. Syst. Evol. Microbiol.">
        <title>The Global Catalogue of Microorganisms (GCM) 10K type strain sequencing project: providing services to taxonomists for standard genome sequencing and annotation.</title>
        <authorList>
            <consortium name="The Broad Institute Genomics Platform"/>
            <consortium name="The Broad Institute Genome Sequencing Center for Infectious Disease"/>
            <person name="Wu L."/>
            <person name="Ma J."/>
        </authorList>
    </citation>
    <scope>NUCLEOTIDE SEQUENCE [LARGE SCALE GENOMIC DNA]</scope>
    <source>
        <strain evidence="5">JCM 12607</strain>
    </source>
</reference>
<reference evidence="3" key="1">
    <citation type="journal article" date="2014" name="Int. J. Syst. Evol. Microbiol.">
        <title>Complete genome of a new Firmicutes species belonging to the dominant human colonic microbiota ('Ruminococcus bicirculans') reveals two chromosomes and a selective capacity to utilize plant glucans.</title>
        <authorList>
            <consortium name="NISC Comparative Sequencing Program"/>
            <person name="Wegmann U."/>
            <person name="Louis P."/>
            <person name="Goesmann A."/>
            <person name="Henrissat B."/>
            <person name="Duncan S.H."/>
            <person name="Flint H.J."/>
        </authorList>
    </citation>
    <scope>NUCLEOTIDE SEQUENCE</scope>
    <source>
        <strain evidence="3">JCM 12607</strain>
    </source>
</reference>
<sequence>MTRPTVEVLRLLLPASVDDPLWAARIGEEADLGKSTVSQILARLVELGWVTTSQEDRGSHPGRPPRTFYVLTETGRREAELALAARSVKLQVERGGAGKTSVKPAPGVFGEATGDSPGGYDIVLVDSPGFGNTLPVAPEPVRAVGPHLLEPPRPGQDQGLGREPGGSVRFRS</sequence>
<comment type="caution">
    <text evidence="3">The sequence shown here is derived from an EMBL/GenBank/DDBJ whole genome shotgun (WGS) entry which is preliminary data.</text>
</comment>
<name>A0ABW2WPS2_9ACTN</name>
<proteinExistence type="predicted"/>
<keyword evidence="5" id="KW-1185">Reference proteome</keyword>
<dbReference type="InterPro" id="IPR011991">
    <property type="entry name" value="ArsR-like_HTH"/>
</dbReference>
<dbReference type="CDD" id="cd00090">
    <property type="entry name" value="HTH_ARSR"/>
    <property type="match status" value="1"/>
</dbReference>
<feature type="region of interest" description="Disordered" evidence="1">
    <location>
        <begin position="143"/>
        <end position="172"/>
    </location>
</feature>
<evidence type="ECO:0000313" key="3">
    <source>
        <dbReference type="EMBL" id="MFD0621458.1"/>
    </source>
</evidence>
<dbReference type="EMBL" id="JBHTGL010000002">
    <property type="protein sequence ID" value="MFD0621612.1"/>
    <property type="molecule type" value="Genomic_DNA"/>
</dbReference>
<feature type="domain" description="Transcription regulator PadR N-terminal" evidence="2">
    <location>
        <begin position="25"/>
        <end position="79"/>
    </location>
</feature>
<organism evidence="3 5">
    <name type="scientific">Streptomyces sanglieri</name>
    <dbReference type="NCBI Taxonomy" id="193460"/>
    <lineage>
        <taxon>Bacteria</taxon>
        <taxon>Bacillati</taxon>
        <taxon>Actinomycetota</taxon>
        <taxon>Actinomycetes</taxon>
        <taxon>Kitasatosporales</taxon>
        <taxon>Streptomycetaceae</taxon>
        <taxon>Streptomyces</taxon>
    </lineage>
</organism>
<dbReference type="Proteomes" id="UP001596915">
    <property type="component" value="Unassembled WGS sequence"/>
</dbReference>
<dbReference type="InterPro" id="IPR036390">
    <property type="entry name" value="WH_DNA-bd_sf"/>
</dbReference>
<accession>A0ABW2WPS2</accession>
<dbReference type="EMBL" id="JBHTGL010000001">
    <property type="protein sequence ID" value="MFD0621458.1"/>
    <property type="molecule type" value="Genomic_DNA"/>
</dbReference>
<feature type="region of interest" description="Disordered" evidence="1">
    <location>
        <begin position="94"/>
        <end position="113"/>
    </location>
</feature>
<dbReference type="InterPro" id="IPR036388">
    <property type="entry name" value="WH-like_DNA-bd_sf"/>
</dbReference>
<dbReference type="Gene3D" id="1.10.10.10">
    <property type="entry name" value="Winged helix-like DNA-binding domain superfamily/Winged helix DNA-binding domain"/>
    <property type="match status" value="1"/>
</dbReference>
<evidence type="ECO:0000259" key="2">
    <source>
        <dbReference type="Pfam" id="PF03551"/>
    </source>
</evidence>